<comment type="caution">
    <text evidence="1">The sequence shown here is derived from an EMBL/GenBank/DDBJ whole genome shotgun (WGS) entry which is preliminary data.</text>
</comment>
<reference evidence="1 2" key="1">
    <citation type="submission" date="2020-09" db="EMBL/GenBank/DDBJ databases">
        <title>Parvimonas S3374 sp. nov.</title>
        <authorList>
            <person name="Buhl M."/>
        </authorList>
    </citation>
    <scope>NUCLEOTIDE SEQUENCE [LARGE SCALE GENOMIC DNA]</scope>
    <source>
        <strain evidence="1 2">S3374</strain>
    </source>
</reference>
<protein>
    <recommendedName>
        <fullName evidence="3">RloB domain-containing protein</fullName>
    </recommendedName>
</protein>
<accession>A0ABS1C918</accession>
<gene>
    <name evidence="1" type="ORF">IBJ83_04585</name>
</gene>
<dbReference type="RefSeq" id="WP_068474832.1">
    <property type="nucleotide sequence ID" value="NZ_AP038371.1"/>
</dbReference>
<dbReference type="EMBL" id="JACVDA010000011">
    <property type="protein sequence ID" value="MBK1468594.1"/>
    <property type="molecule type" value="Genomic_DNA"/>
</dbReference>
<sequence>MSNLIIVEGETEEKFFRIYKDLLKKQSLIKCCNLFQNSKKNNRIFGERYDNVYIILDSDIFSSANWGIFKENYKKINATKKFVFIQNQNFEDELVYALGINNKNNLYKLFSVTGDKKFKSMFLKIQGDDCKNRLKNLDFNKLYIRFDECKEQIPKDIKLSILDNKKIFKIK</sequence>
<name>A0ABS1C918_9FIRM</name>
<evidence type="ECO:0008006" key="3">
    <source>
        <dbReference type="Google" id="ProtNLM"/>
    </source>
</evidence>
<dbReference type="Proteomes" id="UP000823123">
    <property type="component" value="Unassembled WGS sequence"/>
</dbReference>
<keyword evidence="2" id="KW-1185">Reference proteome</keyword>
<evidence type="ECO:0000313" key="2">
    <source>
        <dbReference type="Proteomes" id="UP000823123"/>
    </source>
</evidence>
<organism evidence="1 2">
    <name type="scientific">Parvimonas parva</name>
    <dbReference type="NCBI Taxonomy" id="2769485"/>
    <lineage>
        <taxon>Bacteria</taxon>
        <taxon>Bacillati</taxon>
        <taxon>Bacillota</taxon>
        <taxon>Tissierellia</taxon>
        <taxon>Tissierellales</taxon>
        <taxon>Peptoniphilaceae</taxon>
        <taxon>Parvimonas</taxon>
    </lineage>
</organism>
<proteinExistence type="predicted"/>
<evidence type="ECO:0000313" key="1">
    <source>
        <dbReference type="EMBL" id="MBK1468594.1"/>
    </source>
</evidence>